<dbReference type="EMBL" id="DQZR01000100">
    <property type="protein sequence ID" value="HDM36098.1"/>
    <property type="molecule type" value="Genomic_DNA"/>
</dbReference>
<evidence type="ECO:0000256" key="5">
    <source>
        <dbReference type="SAM" id="Phobius"/>
    </source>
</evidence>
<feature type="transmembrane region" description="Helical" evidence="5">
    <location>
        <begin position="325"/>
        <end position="350"/>
    </location>
</feature>
<feature type="transmembrane region" description="Helical" evidence="5">
    <location>
        <begin position="291"/>
        <end position="310"/>
    </location>
</feature>
<dbReference type="PANTHER" id="PTHR22773">
    <property type="entry name" value="NADH DEHYDROGENASE"/>
    <property type="match status" value="1"/>
</dbReference>
<feature type="domain" description="NADH:quinone oxidoreductase/Mrp antiporter transmembrane" evidence="6">
    <location>
        <begin position="118"/>
        <end position="423"/>
    </location>
</feature>
<feature type="transmembrane region" description="Helical" evidence="5">
    <location>
        <begin position="100"/>
        <end position="118"/>
    </location>
</feature>
<organism evidence="7">
    <name type="scientific">Candidatus Syntropharchaeum butanivorans</name>
    <dbReference type="NCBI Taxonomy" id="1839936"/>
    <lineage>
        <taxon>Archaea</taxon>
        <taxon>Methanobacteriati</taxon>
        <taxon>Methanobacteriota</taxon>
        <taxon>Stenosarchaea group</taxon>
        <taxon>Methanomicrobia</taxon>
        <taxon>Methanosarcinales</taxon>
        <taxon>ANME-2 cluster</taxon>
        <taxon>Candidatus Syntropharchaeum</taxon>
    </lineage>
</organism>
<comment type="subcellular location">
    <subcellularLocation>
        <location evidence="1">Membrane</location>
        <topology evidence="1">Multi-pass membrane protein</topology>
    </subcellularLocation>
</comment>
<proteinExistence type="inferred from homology"/>
<reference evidence="7" key="1">
    <citation type="journal article" date="2020" name="mSystems">
        <title>Genome- and Community-Level Interaction Insights into Carbon Utilization and Element Cycling Functions of Hydrothermarchaeota in Hydrothermal Sediment.</title>
        <authorList>
            <person name="Zhou Z."/>
            <person name="Liu Y."/>
            <person name="Xu W."/>
            <person name="Pan J."/>
            <person name="Luo Z.H."/>
            <person name="Li M."/>
        </authorList>
    </citation>
    <scope>NUCLEOTIDE SEQUENCE [LARGE SCALE GENOMIC DNA]</scope>
    <source>
        <strain evidence="7">HyVt-185</strain>
    </source>
</reference>
<feature type="transmembrane region" description="Helical" evidence="5">
    <location>
        <begin position="265"/>
        <end position="284"/>
    </location>
</feature>
<comment type="caution">
    <text evidence="7">The sequence shown here is derived from an EMBL/GenBank/DDBJ whole genome shotgun (WGS) entry which is preliminary data.</text>
</comment>
<evidence type="ECO:0000256" key="4">
    <source>
        <dbReference type="ARBA" id="ARBA00023136"/>
    </source>
</evidence>
<dbReference type="AlphaFoldDB" id="A0A7C1B520"/>
<dbReference type="GO" id="GO:0016020">
    <property type="term" value="C:membrane"/>
    <property type="evidence" value="ECO:0007669"/>
    <property type="project" value="UniProtKB-SubCell"/>
</dbReference>
<keyword evidence="2 5" id="KW-0812">Transmembrane</keyword>
<feature type="transmembrane region" description="Helical" evidence="5">
    <location>
        <begin position="6"/>
        <end position="25"/>
    </location>
</feature>
<dbReference type="InterPro" id="IPR010096">
    <property type="entry name" value="NADH-Q_OxRdtase_suN/2"/>
</dbReference>
<protein>
    <submittedName>
        <fullName evidence="7">NADH-quinone oxidoreductase subunit N</fullName>
    </submittedName>
</protein>
<evidence type="ECO:0000256" key="2">
    <source>
        <dbReference type="ARBA" id="ARBA00022692"/>
    </source>
</evidence>
<keyword evidence="4 5" id="KW-0472">Membrane</keyword>
<accession>A0A7C1B520</accession>
<name>A0A7C1B520_9EURY</name>
<sequence length="488" mass="52408">MSYGLLLPELIIAASALIVLLDVFVKNSRGRFAGYVSIIAILVSLILVLKDGLVDPTPYFNDTIVVDPISQIFNMIFLVVALLVVIAGVAYTEDKFHPEVFYSLLLFATLGMMIVAISNDLIPLFVGFELASLATYPMAAFERERRGIEASIKYFVIGGLSSAILLFGLSYIYGVTGTTNIPQIAEALSANIMKPASLLGLIFVVAGFGFKMALVPFHMWAIDVYDGAPHLISALLSSASKKMAFIAGFKVLIVGLIALRFDWYIGIALLAVITMTVGNVVAAIQQSVKRMLAYSSVAHAGYIAIAFVVISKSLEHAEIALAGGILHIFSHALMNGGAFILASIVAAGVIARAKPGEEDNLENYAGLGKVAPVSALLMAILMLSLGGVPPLFGFFSKAVIFLSAIKADLLWLAIIGVLNSALSLYYYARVVMYMYWKDPVLERVNEPLLYVLPVAIATVGVLLLGLYPPTYRWAFEAAHALLQMGGVP</sequence>
<dbReference type="Pfam" id="PF00361">
    <property type="entry name" value="Proton_antipo_M"/>
    <property type="match status" value="1"/>
</dbReference>
<evidence type="ECO:0000313" key="7">
    <source>
        <dbReference type="EMBL" id="HDM36098.1"/>
    </source>
</evidence>
<dbReference type="GO" id="GO:0008137">
    <property type="term" value="F:NADH dehydrogenase (ubiquinone) activity"/>
    <property type="evidence" value="ECO:0007669"/>
    <property type="project" value="InterPro"/>
</dbReference>
<evidence type="ECO:0000256" key="1">
    <source>
        <dbReference type="ARBA" id="ARBA00004141"/>
    </source>
</evidence>
<feature type="transmembrane region" description="Helical" evidence="5">
    <location>
        <begin position="448"/>
        <end position="467"/>
    </location>
</feature>
<dbReference type="NCBIfam" id="TIGR01770">
    <property type="entry name" value="NDH_I_N"/>
    <property type="match status" value="1"/>
</dbReference>
<dbReference type="PRINTS" id="PR01434">
    <property type="entry name" value="NADHDHGNASE5"/>
</dbReference>
<dbReference type="InterPro" id="IPR001750">
    <property type="entry name" value="ND/Mrp_TM"/>
</dbReference>
<feature type="transmembrane region" description="Helical" evidence="5">
    <location>
        <begin position="69"/>
        <end position="91"/>
    </location>
</feature>
<gene>
    <name evidence="7" type="ORF">ENG09_02420</name>
</gene>
<feature type="transmembrane region" description="Helical" evidence="5">
    <location>
        <begin position="196"/>
        <end position="222"/>
    </location>
</feature>
<feature type="transmembrane region" description="Helical" evidence="5">
    <location>
        <begin position="154"/>
        <end position="176"/>
    </location>
</feature>
<feature type="transmembrane region" description="Helical" evidence="5">
    <location>
        <begin position="370"/>
        <end position="389"/>
    </location>
</feature>
<dbReference type="HAMAP" id="MF_00445">
    <property type="entry name" value="NDH1_NuoN_1"/>
    <property type="match status" value="1"/>
</dbReference>
<evidence type="ECO:0000256" key="3">
    <source>
        <dbReference type="ARBA" id="ARBA00022989"/>
    </source>
</evidence>
<feature type="transmembrane region" description="Helical" evidence="5">
    <location>
        <begin position="409"/>
        <end position="428"/>
    </location>
</feature>
<feature type="transmembrane region" description="Helical" evidence="5">
    <location>
        <begin position="32"/>
        <end position="49"/>
    </location>
</feature>
<evidence type="ECO:0000259" key="6">
    <source>
        <dbReference type="Pfam" id="PF00361"/>
    </source>
</evidence>
<dbReference type="GO" id="GO:0042773">
    <property type="term" value="P:ATP synthesis coupled electron transport"/>
    <property type="evidence" value="ECO:0007669"/>
    <property type="project" value="InterPro"/>
</dbReference>
<keyword evidence="3 5" id="KW-1133">Transmembrane helix</keyword>
<dbReference type="Proteomes" id="UP000885863">
    <property type="component" value="Unassembled WGS sequence"/>
</dbReference>